<evidence type="ECO:0000259" key="9">
    <source>
        <dbReference type="PROSITE" id="PS50928"/>
    </source>
</evidence>
<evidence type="ECO:0000256" key="7">
    <source>
        <dbReference type="RuleBase" id="RU363032"/>
    </source>
</evidence>
<feature type="domain" description="ABC transmembrane type-1" evidence="9">
    <location>
        <begin position="108"/>
        <end position="297"/>
    </location>
</feature>
<dbReference type="Gene3D" id="1.10.3720.10">
    <property type="entry name" value="MetI-like"/>
    <property type="match status" value="1"/>
</dbReference>
<keyword evidence="3" id="KW-1003">Cell membrane</keyword>
<evidence type="ECO:0000256" key="2">
    <source>
        <dbReference type="ARBA" id="ARBA00022448"/>
    </source>
</evidence>
<feature type="transmembrane region" description="Helical" evidence="7">
    <location>
        <begin position="176"/>
        <end position="197"/>
    </location>
</feature>
<gene>
    <name evidence="10" type="ORF">HGA02_10550</name>
</gene>
<dbReference type="PANTHER" id="PTHR43744">
    <property type="entry name" value="ABC TRANSPORTER PERMEASE PROTEIN MG189-RELATED-RELATED"/>
    <property type="match status" value="1"/>
</dbReference>
<dbReference type="InterPro" id="IPR035906">
    <property type="entry name" value="MetI-like_sf"/>
</dbReference>
<dbReference type="PROSITE" id="PS50928">
    <property type="entry name" value="ABC_TM1"/>
    <property type="match status" value="1"/>
</dbReference>
<keyword evidence="6 7" id="KW-0472">Membrane</keyword>
<dbReference type="Pfam" id="PF00528">
    <property type="entry name" value="BPD_transp_1"/>
    <property type="match status" value="1"/>
</dbReference>
<comment type="similarity">
    <text evidence="7">Belongs to the binding-protein-dependent transport system permease family.</text>
</comment>
<protein>
    <submittedName>
        <fullName evidence="10">Carbohydrate ABC transporter permease</fullName>
    </submittedName>
</protein>
<keyword evidence="11" id="KW-1185">Reference proteome</keyword>
<feature type="region of interest" description="Disordered" evidence="8">
    <location>
        <begin position="1"/>
        <end position="23"/>
    </location>
</feature>
<keyword evidence="4 7" id="KW-0812">Transmembrane</keyword>
<feature type="transmembrane region" description="Helical" evidence="7">
    <location>
        <begin position="143"/>
        <end position="164"/>
    </location>
</feature>
<accession>A0ABX1K0C4</accession>
<feature type="transmembrane region" description="Helical" evidence="7">
    <location>
        <begin position="277"/>
        <end position="297"/>
    </location>
</feature>
<evidence type="ECO:0000256" key="8">
    <source>
        <dbReference type="SAM" id="MobiDB-lite"/>
    </source>
</evidence>
<evidence type="ECO:0000313" key="11">
    <source>
        <dbReference type="Proteomes" id="UP000777774"/>
    </source>
</evidence>
<dbReference type="SUPFAM" id="SSF161098">
    <property type="entry name" value="MetI-like"/>
    <property type="match status" value="1"/>
</dbReference>
<comment type="subcellular location">
    <subcellularLocation>
        <location evidence="1 7">Cell membrane</location>
        <topology evidence="1 7">Multi-pass membrane protein</topology>
    </subcellularLocation>
</comment>
<keyword evidence="5 7" id="KW-1133">Transmembrane helix</keyword>
<evidence type="ECO:0000256" key="6">
    <source>
        <dbReference type="ARBA" id="ARBA00023136"/>
    </source>
</evidence>
<dbReference type="EMBL" id="JAAXOY010000241">
    <property type="protein sequence ID" value="NKY39954.1"/>
    <property type="molecule type" value="Genomic_DNA"/>
</dbReference>
<reference evidence="10 11" key="1">
    <citation type="submission" date="2020-04" db="EMBL/GenBank/DDBJ databases">
        <title>MicrobeNet Type strains.</title>
        <authorList>
            <person name="Nicholson A.C."/>
        </authorList>
    </citation>
    <scope>NUCLEOTIDE SEQUENCE [LARGE SCALE GENOMIC DNA]</scope>
    <source>
        <strain evidence="10 11">ATCC BAA-787</strain>
    </source>
</reference>
<feature type="transmembrane region" description="Helical" evidence="7">
    <location>
        <begin position="218"/>
        <end position="240"/>
    </location>
</feature>
<dbReference type="Proteomes" id="UP000777774">
    <property type="component" value="Unassembled WGS sequence"/>
</dbReference>
<feature type="compositionally biased region" description="Low complexity" evidence="8">
    <location>
        <begin position="1"/>
        <end position="14"/>
    </location>
</feature>
<evidence type="ECO:0000313" key="10">
    <source>
        <dbReference type="EMBL" id="NKY39954.1"/>
    </source>
</evidence>
<keyword evidence="2 7" id="KW-0813">Transport</keyword>
<dbReference type="PANTHER" id="PTHR43744:SF12">
    <property type="entry name" value="ABC TRANSPORTER PERMEASE PROTEIN MG189-RELATED"/>
    <property type="match status" value="1"/>
</dbReference>
<feature type="transmembrane region" description="Helical" evidence="7">
    <location>
        <begin position="46"/>
        <end position="68"/>
    </location>
</feature>
<dbReference type="CDD" id="cd06261">
    <property type="entry name" value="TM_PBP2"/>
    <property type="match status" value="1"/>
</dbReference>
<organism evidence="10 11">
    <name type="scientific">Cellulomonas septica</name>
    <dbReference type="NCBI Taxonomy" id="285080"/>
    <lineage>
        <taxon>Bacteria</taxon>
        <taxon>Bacillati</taxon>
        <taxon>Actinomycetota</taxon>
        <taxon>Actinomycetes</taxon>
        <taxon>Micrococcales</taxon>
        <taxon>Cellulomonadaceae</taxon>
        <taxon>Cellulomonas</taxon>
    </lineage>
</organism>
<name>A0ABX1K0C4_9CELL</name>
<proteinExistence type="inferred from homology"/>
<evidence type="ECO:0000256" key="1">
    <source>
        <dbReference type="ARBA" id="ARBA00004651"/>
    </source>
</evidence>
<evidence type="ECO:0000256" key="5">
    <source>
        <dbReference type="ARBA" id="ARBA00022989"/>
    </source>
</evidence>
<dbReference type="RefSeq" id="WP_168678967.1">
    <property type="nucleotide sequence ID" value="NZ_JAAXOY010000241.1"/>
</dbReference>
<dbReference type="InterPro" id="IPR000515">
    <property type="entry name" value="MetI-like"/>
</dbReference>
<evidence type="ECO:0000256" key="3">
    <source>
        <dbReference type="ARBA" id="ARBA00022475"/>
    </source>
</evidence>
<feature type="transmembrane region" description="Helical" evidence="7">
    <location>
        <begin position="107"/>
        <end position="131"/>
    </location>
</feature>
<evidence type="ECO:0000256" key="4">
    <source>
        <dbReference type="ARBA" id="ARBA00022692"/>
    </source>
</evidence>
<sequence length="313" mass="34224">MTTTVAPQPNAGAAGVVGGRRRRPQGRFSHAAGLRVGERFASPSRLLAILALVVLAVVWLLPFLWAVFTSFKSETAAAATPVSWFPSDGFTTDAYASVLREGNIPLWTWNSLLTAVVITAVTLTVSSLAGYALARIDFRGRKWLFWLIIASIIVPPPVLIVPLFYEMLALDLVDTYWAIILPQLVHPAMVFVLKKFFEQVPVELEDAARIDGAGRLRIFWSVVLPLSRPILAAVAIFVFVAAWNNFLWPFIITSDASLMTLPVGLQTVKSAYGLQYAQTMASAVLAALPLIVVFLFFQRQVIKGFSTTGFGGQ</sequence>
<comment type="caution">
    <text evidence="10">The sequence shown here is derived from an EMBL/GenBank/DDBJ whole genome shotgun (WGS) entry which is preliminary data.</text>
</comment>